<comment type="similarity">
    <text evidence="5">Belongs to the zinc-containing alcohol dehydrogenase family.</text>
</comment>
<dbReference type="CDD" id="cd08283">
    <property type="entry name" value="FDH_like_1"/>
    <property type="match status" value="1"/>
</dbReference>
<reference evidence="7 8" key="1">
    <citation type="submission" date="2018-05" db="EMBL/GenBank/DDBJ databases">
        <title>Mucilaginibacter hurinus sp. nov., isolated from briquette warehouse soil.</title>
        <authorList>
            <person name="Choi L."/>
        </authorList>
    </citation>
    <scope>NUCLEOTIDE SEQUENCE [LARGE SCALE GENOMIC DNA]</scope>
    <source>
        <strain evidence="7 8">ZR32</strain>
    </source>
</reference>
<dbReference type="AlphaFoldDB" id="A0A367GR82"/>
<evidence type="ECO:0000259" key="6">
    <source>
        <dbReference type="SMART" id="SM00829"/>
    </source>
</evidence>
<dbReference type="EMBL" id="QGDC01000004">
    <property type="protein sequence ID" value="RCH55201.1"/>
    <property type="molecule type" value="Genomic_DNA"/>
</dbReference>
<dbReference type="InterPro" id="IPR013149">
    <property type="entry name" value="ADH-like_C"/>
</dbReference>
<dbReference type="Pfam" id="PF08240">
    <property type="entry name" value="ADH_N"/>
    <property type="match status" value="1"/>
</dbReference>
<evidence type="ECO:0000256" key="1">
    <source>
        <dbReference type="ARBA" id="ARBA00001947"/>
    </source>
</evidence>
<keyword evidence="3 5" id="KW-0862">Zinc</keyword>
<name>A0A367GR82_9SPHI</name>
<dbReference type="RefSeq" id="WP_114004823.1">
    <property type="nucleotide sequence ID" value="NZ_QGDC01000004.1"/>
</dbReference>
<keyword evidence="8" id="KW-1185">Reference proteome</keyword>
<dbReference type="InterPro" id="IPR011032">
    <property type="entry name" value="GroES-like_sf"/>
</dbReference>
<keyword evidence="4" id="KW-0560">Oxidoreductase</keyword>
<accession>A0A367GR82</accession>
<comment type="cofactor">
    <cofactor evidence="1 5">
        <name>Zn(2+)</name>
        <dbReference type="ChEBI" id="CHEBI:29105"/>
    </cofactor>
</comment>
<evidence type="ECO:0000313" key="7">
    <source>
        <dbReference type="EMBL" id="RCH55201.1"/>
    </source>
</evidence>
<dbReference type="InterPro" id="IPR013154">
    <property type="entry name" value="ADH-like_N"/>
</dbReference>
<keyword evidence="2 5" id="KW-0479">Metal-binding</keyword>
<feature type="domain" description="Enoyl reductase (ER)" evidence="6">
    <location>
        <begin position="10"/>
        <end position="383"/>
    </location>
</feature>
<dbReference type="OrthoDB" id="9787435at2"/>
<dbReference type="InterPro" id="IPR036291">
    <property type="entry name" value="NAD(P)-bd_dom_sf"/>
</dbReference>
<evidence type="ECO:0000313" key="8">
    <source>
        <dbReference type="Proteomes" id="UP000253209"/>
    </source>
</evidence>
<comment type="caution">
    <text evidence="7">The sequence shown here is derived from an EMBL/GenBank/DDBJ whole genome shotgun (WGS) entry which is preliminary data.</text>
</comment>
<proteinExistence type="inferred from homology"/>
<dbReference type="PANTHER" id="PTHR42813:SF2">
    <property type="entry name" value="DEHYDROGENASE, ZINC-CONTAINING, PUTATIVE (AFU_ORTHOLOGUE AFUA_2G02810)-RELATED"/>
    <property type="match status" value="1"/>
</dbReference>
<dbReference type="SUPFAM" id="SSF50129">
    <property type="entry name" value="GroES-like"/>
    <property type="match status" value="1"/>
</dbReference>
<evidence type="ECO:0000256" key="5">
    <source>
        <dbReference type="RuleBase" id="RU361277"/>
    </source>
</evidence>
<evidence type="ECO:0000256" key="2">
    <source>
        <dbReference type="ARBA" id="ARBA00022723"/>
    </source>
</evidence>
<evidence type="ECO:0000256" key="4">
    <source>
        <dbReference type="ARBA" id="ARBA00023002"/>
    </source>
</evidence>
<dbReference type="SUPFAM" id="SSF51735">
    <property type="entry name" value="NAD(P)-binding Rossmann-fold domains"/>
    <property type="match status" value="1"/>
</dbReference>
<dbReference type="Pfam" id="PF00107">
    <property type="entry name" value="ADH_zinc_N"/>
    <property type="match status" value="1"/>
</dbReference>
<dbReference type="SMART" id="SM00829">
    <property type="entry name" value="PKS_ER"/>
    <property type="match status" value="1"/>
</dbReference>
<protein>
    <submittedName>
        <fullName evidence="7">Glutathione-dependent formaldehyde dehydrogenase</fullName>
    </submittedName>
</protein>
<gene>
    <name evidence="7" type="ORF">DJ568_08420</name>
</gene>
<dbReference type="GO" id="GO:0008270">
    <property type="term" value="F:zinc ion binding"/>
    <property type="evidence" value="ECO:0007669"/>
    <property type="project" value="InterPro"/>
</dbReference>
<dbReference type="InterPro" id="IPR020843">
    <property type="entry name" value="ER"/>
</dbReference>
<dbReference type="GO" id="GO:0016616">
    <property type="term" value="F:oxidoreductase activity, acting on the CH-OH group of donors, NAD or NADP as acceptor"/>
    <property type="evidence" value="ECO:0007669"/>
    <property type="project" value="UniProtKB-ARBA"/>
</dbReference>
<dbReference type="Gene3D" id="3.90.180.10">
    <property type="entry name" value="Medium-chain alcohol dehydrogenases, catalytic domain"/>
    <property type="match status" value="1"/>
</dbReference>
<dbReference type="InterPro" id="IPR002328">
    <property type="entry name" value="ADH_Zn_CS"/>
</dbReference>
<dbReference type="PROSITE" id="PS00059">
    <property type="entry name" value="ADH_ZINC"/>
    <property type="match status" value="1"/>
</dbReference>
<dbReference type="Proteomes" id="UP000253209">
    <property type="component" value="Unassembled WGS sequence"/>
</dbReference>
<evidence type="ECO:0000256" key="3">
    <source>
        <dbReference type="ARBA" id="ARBA00022833"/>
    </source>
</evidence>
<sequence>MKAAVFHKPGDISVDNVDDPRIEDPGDVILRVTSTAICGSDLHILSGGVPQASDMVMGHEFMGIVEEVGADVKKLKKGDRVVVPFPIACGHCFFCTHNASPSCENSNYKHYGPNGDLLDQKGAALFGYTDLYGGYSGGQAEYVRVPYADISPRIVPDNMTDEQVLFLTDIFPTGWSAIDWAQLKGGETVAIFGSGPVGLMAQKAAWINGAGRVIAIDVLNYRLDKARSVNKVETLNPHEVDVVEAIRQMTGGRGADVCVDAVGFEPERNFLEKVKAAVNFEAGSMKVLDMAFKAVRRSGTVTIVGVYGTPYDNFPLHRMFDKGLTIRQGQAPVLNYIDHLINLVKEEKVVLDDIISHTLPLSEAARGYEMFEKKEDDCVKVVLKPGM</sequence>
<organism evidence="7 8">
    <name type="scientific">Mucilaginibacter hurinus</name>
    <dbReference type="NCBI Taxonomy" id="2201324"/>
    <lineage>
        <taxon>Bacteria</taxon>
        <taxon>Pseudomonadati</taxon>
        <taxon>Bacteroidota</taxon>
        <taxon>Sphingobacteriia</taxon>
        <taxon>Sphingobacteriales</taxon>
        <taxon>Sphingobacteriaceae</taxon>
        <taxon>Mucilaginibacter</taxon>
    </lineage>
</organism>
<dbReference type="PANTHER" id="PTHR42813">
    <property type="entry name" value="ZINC-TYPE ALCOHOL DEHYDROGENASE-LIKE"/>
    <property type="match status" value="1"/>
</dbReference>
<dbReference type="Gene3D" id="3.40.50.720">
    <property type="entry name" value="NAD(P)-binding Rossmann-like Domain"/>
    <property type="match status" value="1"/>
</dbReference>